<evidence type="ECO:0000313" key="4">
    <source>
        <dbReference type="RefSeq" id="XP_019055547.1"/>
    </source>
</evidence>
<dbReference type="KEGG" id="nnu:104610828"/>
<dbReference type="Proteomes" id="UP000189703">
    <property type="component" value="Unplaced"/>
</dbReference>
<dbReference type="RefSeq" id="XP_010275932.1">
    <property type="nucleotide sequence ID" value="XM_010277630.2"/>
</dbReference>
<keyword evidence="2" id="KW-1185">Reference proteome</keyword>
<gene>
    <name evidence="3 4" type="primary">LOC104610828</name>
</gene>
<feature type="region of interest" description="Disordered" evidence="1">
    <location>
        <begin position="93"/>
        <end position="156"/>
    </location>
</feature>
<evidence type="ECO:0000313" key="2">
    <source>
        <dbReference type="Proteomes" id="UP000189703"/>
    </source>
</evidence>
<feature type="compositionally biased region" description="Basic and acidic residues" evidence="1">
    <location>
        <begin position="118"/>
        <end position="131"/>
    </location>
</feature>
<protein>
    <submittedName>
        <fullName evidence="3 4">Uncharacterized protein LOC104610828</fullName>
    </submittedName>
</protein>
<dbReference type="AlphaFoldDB" id="A0A1U8BGC3"/>
<evidence type="ECO:0000313" key="3">
    <source>
        <dbReference type="RefSeq" id="XP_010275932.1"/>
    </source>
</evidence>
<evidence type="ECO:0000256" key="1">
    <source>
        <dbReference type="SAM" id="MobiDB-lite"/>
    </source>
</evidence>
<reference evidence="3 4" key="1">
    <citation type="submission" date="2025-04" db="UniProtKB">
        <authorList>
            <consortium name="RefSeq"/>
        </authorList>
    </citation>
    <scope>IDENTIFICATION</scope>
</reference>
<proteinExistence type="predicted"/>
<name>A0A1U8BGC3_NELNU</name>
<sequence>MIAEILTFTAAALRWCVICGGKCFSKLKKKYLHPNSNSQRQTPPQNVDIHVDQLQLNMLVVDDSSSGQPGFDRLNYQLDKAASALAPIYSKIQEAPPADMEKSQEDHPPAATQVQVVDKGKAQADPPDKGNIEAAPDEGKAQAAARTEVVVDEIKA</sequence>
<accession>A0A1U8BGC3</accession>
<organism evidence="2 3">
    <name type="scientific">Nelumbo nucifera</name>
    <name type="common">Sacred lotus</name>
    <dbReference type="NCBI Taxonomy" id="4432"/>
    <lineage>
        <taxon>Eukaryota</taxon>
        <taxon>Viridiplantae</taxon>
        <taxon>Streptophyta</taxon>
        <taxon>Embryophyta</taxon>
        <taxon>Tracheophyta</taxon>
        <taxon>Spermatophyta</taxon>
        <taxon>Magnoliopsida</taxon>
        <taxon>Proteales</taxon>
        <taxon>Nelumbonaceae</taxon>
        <taxon>Nelumbo</taxon>
    </lineage>
</organism>
<dbReference type="RefSeq" id="XP_019055547.1">
    <property type="nucleotide sequence ID" value="XM_019200002.1"/>
</dbReference>
<feature type="compositionally biased region" description="Basic and acidic residues" evidence="1">
    <location>
        <begin position="99"/>
        <end position="108"/>
    </location>
</feature>
<dbReference type="GeneID" id="104610828"/>